<dbReference type="EMBL" id="JARYMX010000007">
    <property type="protein sequence ID" value="KAJ9539674.1"/>
    <property type="molecule type" value="Genomic_DNA"/>
</dbReference>
<keyword evidence="3" id="KW-1185">Reference proteome</keyword>
<dbReference type="Proteomes" id="UP001172457">
    <property type="component" value="Chromosome 7"/>
</dbReference>
<name>A0AA38W701_9ASTR</name>
<comment type="caution">
    <text evidence="2">The sequence shown here is derived from an EMBL/GenBank/DDBJ whole genome shotgun (WGS) entry which is preliminary data.</text>
</comment>
<evidence type="ECO:0000313" key="3">
    <source>
        <dbReference type="Proteomes" id="UP001172457"/>
    </source>
</evidence>
<proteinExistence type="predicted"/>
<evidence type="ECO:0000256" key="1">
    <source>
        <dbReference type="SAM" id="MobiDB-lite"/>
    </source>
</evidence>
<sequence length="314" mass="34934">MKATSSSAPESGRNPTASRTDDDGFGSQPPVSPPCNKLNICQPWWPEVRSDRVFHKAVILEHGSVLTRCSTKCLNESESFSVRPCVTACQVERLPTRRAAGTPAVAWAGWELERCLGTASSNNGKRLIGPRWRGVSTLALPDRVPECYVSSNNVCHIDELKPFSHKSALAVLDIEGRGLEGAVKDHLKCEHDHIEVVNTHRPQAFSWSIWVLGLNPIGSFTNHERRKLIISVAITSPVPITTPISTIEFPEMTMQTTIDDELVVLERAHETKSKYPKCSMKRLVLSCVDFDWVVFTPNMIFDCTFEPTPLDIQT</sequence>
<evidence type="ECO:0000313" key="2">
    <source>
        <dbReference type="EMBL" id="KAJ9539674.1"/>
    </source>
</evidence>
<reference evidence="2" key="1">
    <citation type="submission" date="2023-03" db="EMBL/GenBank/DDBJ databases">
        <title>Chromosome-scale reference genome and RAD-based genetic map of yellow starthistle (Centaurea solstitialis) reveal putative structural variation and QTLs associated with invader traits.</title>
        <authorList>
            <person name="Reatini B."/>
            <person name="Cang F.A."/>
            <person name="Jiang Q."/>
            <person name="Mckibben M.T.W."/>
            <person name="Barker M.S."/>
            <person name="Rieseberg L.H."/>
            <person name="Dlugosch K.M."/>
        </authorList>
    </citation>
    <scope>NUCLEOTIDE SEQUENCE</scope>
    <source>
        <strain evidence="2">CAN-66</strain>
        <tissue evidence="2">Leaf</tissue>
    </source>
</reference>
<protein>
    <submittedName>
        <fullName evidence="2">Uncharacterized protein</fullName>
    </submittedName>
</protein>
<dbReference type="AlphaFoldDB" id="A0AA38W701"/>
<gene>
    <name evidence="2" type="ORF">OSB04_026180</name>
</gene>
<feature type="compositionally biased region" description="Polar residues" evidence="1">
    <location>
        <begin position="1"/>
        <end position="18"/>
    </location>
</feature>
<feature type="region of interest" description="Disordered" evidence="1">
    <location>
        <begin position="1"/>
        <end position="34"/>
    </location>
</feature>
<organism evidence="2 3">
    <name type="scientific">Centaurea solstitialis</name>
    <name type="common">yellow star-thistle</name>
    <dbReference type="NCBI Taxonomy" id="347529"/>
    <lineage>
        <taxon>Eukaryota</taxon>
        <taxon>Viridiplantae</taxon>
        <taxon>Streptophyta</taxon>
        <taxon>Embryophyta</taxon>
        <taxon>Tracheophyta</taxon>
        <taxon>Spermatophyta</taxon>
        <taxon>Magnoliopsida</taxon>
        <taxon>eudicotyledons</taxon>
        <taxon>Gunneridae</taxon>
        <taxon>Pentapetalae</taxon>
        <taxon>asterids</taxon>
        <taxon>campanulids</taxon>
        <taxon>Asterales</taxon>
        <taxon>Asteraceae</taxon>
        <taxon>Carduoideae</taxon>
        <taxon>Cardueae</taxon>
        <taxon>Centaureinae</taxon>
        <taxon>Centaurea</taxon>
    </lineage>
</organism>
<accession>A0AA38W701</accession>